<keyword evidence="6 10" id="KW-1133">Transmembrane helix</keyword>
<keyword evidence="13" id="KW-1185">Reference proteome</keyword>
<evidence type="ECO:0000256" key="5">
    <source>
        <dbReference type="ARBA" id="ARBA00022725"/>
    </source>
</evidence>
<keyword evidence="9" id="KW-0807">Transducer</keyword>
<dbReference type="InterPro" id="IPR004117">
    <property type="entry name" value="7tm6_olfct_rcpt"/>
</dbReference>
<keyword evidence="5" id="KW-0552">Olfaction</keyword>
<evidence type="ECO:0000256" key="6">
    <source>
        <dbReference type="ARBA" id="ARBA00022989"/>
    </source>
</evidence>
<reference evidence="12" key="1">
    <citation type="submission" date="2022-03" db="EMBL/GenBank/DDBJ databases">
        <authorList>
            <person name="Tunstrom K."/>
        </authorList>
    </citation>
    <scope>NUCLEOTIDE SEQUENCE</scope>
</reference>
<dbReference type="GO" id="GO:0004984">
    <property type="term" value="F:olfactory receptor activity"/>
    <property type="evidence" value="ECO:0007669"/>
    <property type="project" value="InterPro"/>
</dbReference>
<keyword evidence="3" id="KW-0716">Sensory transduction</keyword>
<feature type="transmembrane region" description="Helical" evidence="10">
    <location>
        <begin position="63"/>
        <end position="86"/>
    </location>
</feature>
<sequence>MTKLSRVMFLLLCHITSIVKQIVFHNDADRIHDMIQSFDDPIYNAPDDSARVLLRRTARGARLLLRTYSGCAVLTCTLWLLFPVMHRIAGNSVEFPFWTGFQTDRPLIFVLVLLYSYYVTTLVGIANTTMDALMATILYQCQTQLRILRNNFQALPERAKCVSNETGERYEVTLMLLLVKYFQHYRQVTQTAMLLQDIFGVAILVQFGIGGWILCMAAYKLVSLNILSIEFASMTLFILCILTELFLYCYYGNELTVESDRIVCSVYSMQWMRTPLRFRRDLVLLMQFVRLPLRPVAGRIIPLSLDTFVKILKSSYTFYAVLRQTK</sequence>
<feature type="transmembrane region" description="Helical" evidence="10">
    <location>
        <begin position="106"/>
        <end position="126"/>
    </location>
</feature>
<feature type="transmembrane region" description="Helical" evidence="10">
    <location>
        <begin position="198"/>
        <end position="219"/>
    </location>
</feature>
<evidence type="ECO:0000256" key="3">
    <source>
        <dbReference type="ARBA" id="ARBA00022606"/>
    </source>
</evidence>
<evidence type="ECO:0000256" key="11">
    <source>
        <dbReference type="SAM" id="SignalP"/>
    </source>
</evidence>
<dbReference type="PANTHER" id="PTHR21137:SF35">
    <property type="entry name" value="ODORANT RECEPTOR 19A-RELATED"/>
    <property type="match status" value="1"/>
</dbReference>
<keyword evidence="7 10" id="KW-0472">Membrane</keyword>
<dbReference type="Pfam" id="PF02949">
    <property type="entry name" value="7tm_6"/>
    <property type="match status" value="1"/>
</dbReference>
<evidence type="ECO:0000256" key="7">
    <source>
        <dbReference type="ARBA" id="ARBA00023136"/>
    </source>
</evidence>
<feature type="chain" id="PRO_5043381479" description="Odorant receptor" evidence="11">
    <location>
        <begin position="21"/>
        <end position="326"/>
    </location>
</feature>
<dbReference type="Proteomes" id="UP001153954">
    <property type="component" value="Unassembled WGS sequence"/>
</dbReference>
<dbReference type="EMBL" id="CAKOGL010000025">
    <property type="protein sequence ID" value="CAH2101976.1"/>
    <property type="molecule type" value="Genomic_DNA"/>
</dbReference>
<accession>A0AAU9UVN5</accession>
<evidence type="ECO:0000256" key="1">
    <source>
        <dbReference type="ARBA" id="ARBA00004651"/>
    </source>
</evidence>
<organism evidence="12 13">
    <name type="scientific">Euphydryas editha</name>
    <name type="common">Edith's checkerspot</name>
    <dbReference type="NCBI Taxonomy" id="104508"/>
    <lineage>
        <taxon>Eukaryota</taxon>
        <taxon>Metazoa</taxon>
        <taxon>Ecdysozoa</taxon>
        <taxon>Arthropoda</taxon>
        <taxon>Hexapoda</taxon>
        <taxon>Insecta</taxon>
        <taxon>Pterygota</taxon>
        <taxon>Neoptera</taxon>
        <taxon>Endopterygota</taxon>
        <taxon>Lepidoptera</taxon>
        <taxon>Glossata</taxon>
        <taxon>Ditrysia</taxon>
        <taxon>Papilionoidea</taxon>
        <taxon>Nymphalidae</taxon>
        <taxon>Nymphalinae</taxon>
        <taxon>Euphydryas</taxon>
    </lineage>
</organism>
<evidence type="ECO:0000313" key="13">
    <source>
        <dbReference type="Proteomes" id="UP001153954"/>
    </source>
</evidence>
<proteinExistence type="predicted"/>
<comment type="subcellular location">
    <subcellularLocation>
        <location evidence="1">Cell membrane</location>
        <topology evidence="1">Multi-pass membrane protein</topology>
    </subcellularLocation>
</comment>
<feature type="signal peptide" evidence="11">
    <location>
        <begin position="1"/>
        <end position="20"/>
    </location>
</feature>
<evidence type="ECO:0000256" key="4">
    <source>
        <dbReference type="ARBA" id="ARBA00022692"/>
    </source>
</evidence>
<dbReference type="PANTHER" id="PTHR21137">
    <property type="entry name" value="ODORANT RECEPTOR"/>
    <property type="match status" value="1"/>
</dbReference>
<name>A0AAU9UVN5_EUPED</name>
<dbReference type="GO" id="GO:0007165">
    <property type="term" value="P:signal transduction"/>
    <property type="evidence" value="ECO:0007669"/>
    <property type="project" value="UniProtKB-KW"/>
</dbReference>
<keyword evidence="8" id="KW-0675">Receptor</keyword>
<comment type="caution">
    <text evidence="12">The sequence shown here is derived from an EMBL/GenBank/DDBJ whole genome shotgun (WGS) entry which is preliminary data.</text>
</comment>
<keyword evidence="2" id="KW-1003">Cell membrane</keyword>
<dbReference type="GO" id="GO:0005549">
    <property type="term" value="F:odorant binding"/>
    <property type="evidence" value="ECO:0007669"/>
    <property type="project" value="InterPro"/>
</dbReference>
<feature type="transmembrane region" description="Helical" evidence="10">
    <location>
        <begin position="231"/>
        <end position="251"/>
    </location>
</feature>
<gene>
    <name evidence="12" type="ORF">EEDITHA_LOCUS16674</name>
</gene>
<dbReference type="AlphaFoldDB" id="A0AAU9UVN5"/>
<evidence type="ECO:0000256" key="10">
    <source>
        <dbReference type="SAM" id="Phobius"/>
    </source>
</evidence>
<keyword evidence="11" id="KW-0732">Signal</keyword>
<protein>
    <recommendedName>
        <fullName evidence="14">Odorant receptor</fullName>
    </recommendedName>
</protein>
<evidence type="ECO:0000256" key="2">
    <source>
        <dbReference type="ARBA" id="ARBA00022475"/>
    </source>
</evidence>
<dbReference type="GO" id="GO:0005886">
    <property type="term" value="C:plasma membrane"/>
    <property type="evidence" value="ECO:0007669"/>
    <property type="project" value="UniProtKB-SubCell"/>
</dbReference>
<evidence type="ECO:0000256" key="8">
    <source>
        <dbReference type="ARBA" id="ARBA00023170"/>
    </source>
</evidence>
<evidence type="ECO:0000313" key="12">
    <source>
        <dbReference type="EMBL" id="CAH2101976.1"/>
    </source>
</evidence>
<evidence type="ECO:0000256" key="9">
    <source>
        <dbReference type="ARBA" id="ARBA00023224"/>
    </source>
</evidence>
<evidence type="ECO:0008006" key="14">
    <source>
        <dbReference type="Google" id="ProtNLM"/>
    </source>
</evidence>
<keyword evidence="4 10" id="KW-0812">Transmembrane</keyword>